<dbReference type="AlphaFoldDB" id="A0A7E4UWQ0"/>
<feature type="compositionally biased region" description="Polar residues" evidence="9">
    <location>
        <begin position="96"/>
        <end position="106"/>
    </location>
</feature>
<dbReference type="InterPro" id="IPR011009">
    <property type="entry name" value="Kinase-like_dom_sf"/>
</dbReference>
<evidence type="ECO:0000256" key="3">
    <source>
        <dbReference type="ARBA" id="ARBA00022777"/>
    </source>
</evidence>
<evidence type="ECO:0000256" key="7">
    <source>
        <dbReference type="PROSITE-ProRule" id="PRU00191"/>
    </source>
</evidence>
<keyword evidence="5 8" id="KW-0829">Tyrosine-protein kinase</keyword>
<feature type="region of interest" description="Disordered" evidence="9">
    <location>
        <begin position="476"/>
        <end position="533"/>
    </location>
</feature>
<protein>
    <recommendedName>
        <fullName evidence="8">Tyrosine-protein kinase</fullName>
        <ecNumber evidence="8">2.7.10.2</ecNumber>
    </recommendedName>
</protein>
<evidence type="ECO:0000256" key="1">
    <source>
        <dbReference type="ARBA" id="ARBA00022679"/>
    </source>
</evidence>
<accession>A0A7E4UWQ0</accession>
<dbReference type="Gene3D" id="1.10.510.10">
    <property type="entry name" value="Transferase(Phosphotransferase) domain 1"/>
    <property type="match status" value="1"/>
</dbReference>
<keyword evidence="12" id="KW-1185">Reference proteome</keyword>
<dbReference type="PRINTS" id="PR00109">
    <property type="entry name" value="TYRKINASE"/>
</dbReference>
<dbReference type="InterPro" id="IPR000719">
    <property type="entry name" value="Prot_kinase_dom"/>
</dbReference>
<dbReference type="SMART" id="SM00252">
    <property type="entry name" value="SH2"/>
    <property type="match status" value="1"/>
</dbReference>
<dbReference type="Gene3D" id="3.30.200.20">
    <property type="entry name" value="Phosphorylase Kinase, domain 1"/>
    <property type="match status" value="1"/>
</dbReference>
<keyword evidence="3 8" id="KW-0418">Kinase</keyword>
<evidence type="ECO:0000259" key="11">
    <source>
        <dbReference type="PROSITE" id="PS50011"/>
    </source>
</evidence>
<dbReference type="InterPro" id="IPR001245">
    <property type="entry name" value="Ser-Thr/Tyr_kinase_cat_dom"/>
</dbReference>
<keyword evidence="2 8" id="KW-0547">Nucleotide-binding</keyword>
<dbReference type="Pfam" id="PF07714">
    <property type="entry name" value="PK_Tyr_Ser-Thr"/>
    <property type="match status" value="1"/>
</dbReference>
<evidence type="ECO:0000256" key="4">
    <source>
        <dbReference type="ARBA" id="ARBA00022840"/>
    </source>
</evidence>
<dbReference type="GO" id="GO:0004715">
    <property type="term" value="F:non-membrane spanning protein tyrosine kinase activity"/>
    <property type="evidence" value="ECO:0007669"/>
    <property type="project" value="UniProtKB-EC"/>
</dbReference>
<dbReference type="SUPFAM" id="SSF56112">
    <property type="entry name" value="Protein kinase-like (PK-like)"/>
    <property type="match status" value="1"/>
</dbReference>
<feature type="domain" description="Protein kinase" evidence="11">
    <location>
        <begin position="159"/>
        <end position="439"/>
    </location>
</feature>
<comment type="similarity">
    <text evidence="8">Belongs to the protein kinase superfamily. Tyr protein kinase family.</text>
</comment>
<name>A0A7E4UWQ0_PANRE</name>
<evidence type="ECO:0000256" key="6">
    <source>
        <dbReference type="ARBA" id="ARBA00051245"/>
    </source>
</evidence>
<dbReference type="SMART" id="SM00219">
    <property type="entry name" value="TyrKc"/>
    <property type="match status" value="1"/>
</dbReference>
<dbReference type="PROSITE" id="PS00109">
    <property type="entry name" value="PROTEIN_KINASE_TYR"/>
    <property type="match status" value="1"/>
</dbReference>
<organism evidence="12 13">
    <name type="scientific">Panagrellus redivivus</name>
    <name type="common">Microworm</name>
    <dbReference type="NCBI Taxonomy" id="6233"/>
    <lineage>
        <taxon>Eukaryota</taxon>
        <taxon>Metazoa</taxon>
        <taxon>Ecdysozoa</taxon>
        <taxon>Nematoda</taxon>
        <taxon>Chromadorea</taxon>
        <taxon>Rhabditida</taxon>
        <taxon>Tylenchina</taxon>
        <taxon>Panagrolaimomorpha</taxon>
        <taxon>Panagrolaimoidea</taxon>
        <taxon>Panagrolaimidae</taxon>
        <taxon>Panagrellus</taxon>
    </lineage>
</organism>
<dbReference type="PROSITE" id="PS50001">
    <property type="entry name" value="SH2"/>
    <property type="match status" value="1"/>
</dbReference>
<reference evidence="13" key="2">
    <citation type="submission" date="2020-10" db="UniProtKB">
        <authorList>
            <consortium name="WormBaseParasite"/>
        </authorList>
    </citation>
    <scope>IDENTIFICATION</scope>
</reference>
<comment type="catalytic activity">
    <reaction evidence="6 8">
        <text>L-tyrosyl-[protein] + ATP = O-phospho-L-tyrosyl-[protein] + ADP + H(+)</text>
        <dbReference type="Rhea" id="RHEA:10596"/>
        <dbReference type="Rhea" id="RHEA-COMP:10136"/>
        <dbReference type="Rhea" id="RHEA-COMP:20101"/>
        <dbReference type="ChEBI" id="CHEBI:15378"/>
        <dbReference type="ChEBI" id="CHEBI:30616"/>
        <dbReference type="ChEBI" id="CHEBI:46858"/>
        <dbReference type="ChEBI" id="CHEBI:61978"/>
        <dbReference type="ChEBI" id="CHEBI:456216"/>
        <dbReference type="EC" id="2.7.10.2"/>
    </reaction>
</comment>
<evidence type="ECO:0000259" key="10">
    <source>
        <dbReference type="PROSITE" id="PS50001"/>
    </source>
</evidence>
<feature type="domain" description="SH2" evidence="10">
    <location>
        <begin position="21"/>
        <end position="144"/>
    </location>
</feature>
<feature type="region of interest" description="Disordered" evidence="9">
    <location>
        <begin position="93"/>
        <end position="113"/>
    </location>
</feature>
<dbReference type="PROSITE" id="PS50011">
    <property type="entry name" value="PROTEIN_KINASE_DOM"/>
    <property type="match status" value="1"/>
</dbReference>
<keyword evidence="1 8" id="KW-0808">Transferase</keyword>
<evidence type="ECO:0000256" key="2">
    <source>
        <dbReference type="ARBA" id="ARBA00022741"/>
    </source>
</evidence>
<dbReference type="WBParaSite" id="Pan_g13532.t1">
    <property type="protein sequence ID" value="Pan_g13532.t1"/>
    <property type="gene ID" value="Pan_g13532"/>
</dbReference>
<evidence type="ECO:0000313" key="13">
    <source>
        <dbReference type="WBParaSite" id="Pan_g13532.t1"/>
    </source>
</evidence>
<reference evidence="12" key="1">
    <citation type="journal article" date="2013" name="Genetics">
        <title>The draft genome and transcriptome of Panagrellus redivivus are shaped by the harsh demands of a free-living lifestyle.</title>
        <authorList>
            <person name="Srinivasan J."/>
            <person name="Dillman A.R."/>
            <person name="Macchietto M.G."/>
            <person name="Heikkinen L."/>
            <person name="Lakso M."/>
            <person name="Fracchia K.M."/>
            <person name="Antoshechkin I."/>
            <person name="Mortazavi A."/>
            <person name="Wong G."/>
            <person name="Sternberg P.W."/>
        </authorList>
    </citation>
    <scope>NUCLEOTIDE SEQUENCE [LARGE SCALE GENOMIC DNA]</scope>
    <source>
        <strain evidence="12">MT8872</strain>
    </source>
</reference>
<proteinExistence type="inferred from homology"/>
<evidence type="ECO:0000256" key="5">
    <source>
        <dbReference type="ARBA" id="ARBA00023137"/>
    </source>
</evidence>
<dbReference type="SUPFAM" id="SSF55550">
    <property type="entry name" value="SH2 domain"/>
    <property type="match status" value="1"/>
</dbReference>
<dbReference type="Proteomes" id="UP000492821">
    <property type="component" value="Unassembled WGS sequence"/>
</dbReference>
<evidence type="ECO:0000313" key="12">
    <source>
        <dbReference type="Proteomes" id="UP000492821"/>
    </source>
</evidence>
<dbReference type="Gene3D" id="3.30.505.10">
    <property type="entry name" value="SH2 domain"/>
    <property type="match status" value="1"/>
</dbReference>
<feature type="compositionally biased region" description="Basic and acidic residues" evidence="9">
    <location>
        <begin position="490"/>
        <end position="511"/>
    </location>
</feature>
<keyword evidence="7" id="KW-0727">SH2 domain</keyword>
<dbReference type="InterPro" id="IPR008266">
    <property type="entry name" value="Tyr_kinase_AS"/>
</dbReference>
<dbReference type="InterPro" id="IPR020635">
    <property type="entry name" value="Tyr_kinase_cat_dom"/>
</dbReference>
<dbReference type="EC" id="2.7.10.2" evidence="8"/>
<evidence type="ECO:0000256" key="8">
    <source>
        <dbReference type="RuleBase" id="RU362096"/>
    </source>
</evidence>
<dbReference type="CDD" id="cd00192">
    <property type="entry name" value="PTKc"/>
    <property type="match status" value="1"/>
</dbReference>
<dbReference type="GO" id="GO:0005524">
    <property type="term" value="F:ATP binding"/>
    <property type="evidence" value="ECO:0007669"/>
    <property type="project" value="UniProtKB-KW"/>
</dbReference>
<dbReference type="InterPro" id="IPR000980">
    <property type="entry name" value="SH2"/>
</dbReference>
<sequence>MASGNPTDPEDQMKKVHGMNCYHGLRSRIDIESEMIEKGDFLIRMVKQRKSEVVLSVCLGNENKEQRIAHLPVAYNPATKGWELGLLFTKRKRGRNSTVETPSSSAGPMGKPGGKVITFSSMEELIRFYRKRQIVSGTLLKTPIKRPKWLITTTALKFDLNKDFLGSGNFCHVVRGRLKGRPDKIVAIKMLKDDDDAPTSPNDVDRDEGRDSMFREAQIMARCRHKHVIRFYGLACDVPPVMIVMEFCPGGSLENHLQNEKENVTVGERILFCFEAARGMRYLHHHGFVHRDLACRNCLISSDGVVKISDFGLSRTIDKMEKNILLSQDVPLKNVPLRWMAPEALSRKPEFTTKSDVWSFGVLMYEVFNLGIKPWVDETDNKKIFACIKKNNMPEMPDRTPSGIKDVVKRCWCDKQTDRPEFREVLKLIAKVQNSEPKYKPPKAAECSTNRLPGVIREETTEINTEELNAEKSICVFSEQNRTPPQSRGTSEETASRESRESRDSAEDVRGVRHLRRKLNFQRSPVEHKKSTH</sequence>
<feature type="compositionally biased region" description="Polar residues" evidence="9">
    <location>
        <begin position="478"/>
        <end position="489"/>
    </location>
</feature>
<evidence type="ECO:0000256" key="9">
    <source>
        <dbReference type="SAM" id="MobiDB-lite"/>
    </source>
</evidence>
<dbReference type="InterPro" id="IPR050198">
    <property type="entry name" value="Non-receptor_tyrosine_kinases"/>
</dbReference>
<dbReference type="InterPro" id="IPR036860">
    <property type="entry name" value="SH2_dom_sf"/>
</dbReference>
<dbReference type="PANTHER" id="PTHR24418">
    <property type="entry name" value="TYROSINE-PROTEIN KINASE"/>
    <property type="match status" value="1"/>
</dbReference>
<keyword evidence="4 8" id="KW-0067">ATP-binding</keyword>